<dbReference type="GeneID" id="43588425"/>
<reference evidence="2" key="2">
    <citation type="submission" date="2024-01" db="EMBL/GenBank/DDBJ databases">
        <title>Comparative genomics of Cryptococcus and Kwoniella reveals pathogenesis evolution and contrasting modes of karyotype evolution via chromosome fusion or intercentromeric recombination.</title>
        <authorList>
            <person name="Coelho M.A."/>
            <person name="David-Palma M."/>
            <person name="Shea T."/>
            <person name="Bowers K."/>
            <person name="McGinley-Smith S."/>
            <person name="Mohammad A.W."/>
            <person name="Gnirke A."/>
            <person name="Yurkov A.M."/>
            <person name="Nowrousian M."/>
            <person name="Sun S."/>
            <person name="Cuomo C.A."/>
            <person name="Heitman J."/>
        </authorList>
    </citation>
    <scope>NUCLEOTIDE SEQUENCE</scope>
    <source>
        <strain evidence="2">CBS 12478</strain>
    </source>
</reference>
<dbReference type="Pfam" id="PF13639">
    <property type="entry name" value="zf-RING_2"/>
    <property type="match status" value="1"/>
</dbReference>
<dbReference type="EMBL" id="CP144060">
    <property type="protein sequence ID" value="WWD21304.1"/>
    <property type="molecule type" value="Genomic_DNA"/>
</dbReference>
<sequence length="614" mass="68253">MRKHRLEDASCAICMDSLFDQRDDLDDEVPIATCDCGHVFHEPCLLEWFRTQSIQYLNAARDQGVQGRHGSPSLSDAPAECPSCRTECFADPETGEPTIHRLYIDFGNAAASSSQAGSSPVVSKSWKGKEREFLGLARRAKGVAEGVRGLGGESEEEHMEGMLRRAEGLADDLVSVKALNGIKKYVGGLTSSINNLKTALQTHPLIRGLVAKNAQLEADINDLKRRMDSALRREIKKAVDAERARADANVRKAQEECEVMRRALDKEQVARRSGRKAMEERAQEYERSLNAAKEELRREREDRERMQGDLQERMKQIRVLKSKEESRRTLKAELKQLESENAKLKSEAGKSNALHASSSRRASSIGSEPDHDTSAADISVQEISGTSFPRYRSSGKQHDTNNTQDDSLQVDMPSFRDDSLRSLSRLLPRTTYGHSSMSPSKRAGPSRAHPTVRTIQFDLEEGLGKKRKSSKYFSSSDKENVTAGSPVDDEWAEVIVGETPSPPKRSKTNPFATTRKESEKRKALPTVATGSAVIIPASSPPPLQRSPRRQPAEVIDLASPSPPSTPARDKERKREKVWGELRAQGSVVEWLGVRDTNGRPKKNVMIGQKVKRRV</sequence>
<feature type="region of interest" description="Disordered" evidence="1">
    <location>
        <begin position="429"/>
        <end position="449"/>
    </location>
</feature>
<dbReference type="PROSITE" id="PS50089">
    <property type="entry name" value="ZF_RING_2"/>
    <property type="match status" value="1"/>
</dbReference>
<gene>
    <name evidence="2" type="ORF">CI109_105788</name>
</gene>
<dbReference type="GO" id="GO:0090734">
    <property type="term" value="C:site of DNA damage"/>
    <property type="evidence" value="ECO:0007669"/>
    <property type="project" value="TreeGrafter"/>
</dbReference>
<evidence type="ECO:0000256" key="1">
    <source>
        <dbReference type="SAM" id="MobiDB-lite"/>
    </source>
</evidence>
<dbReference type="GO" id="GO:0031297">
    <property type="term" value="P:replication fork processing"/>
    <property type="evidence" value="ECO:0007669"/>
    <property type="project" value="TreeGrafter"/>
</dbReference>
<accession>A0A5M6C533</accession>
<dbReference type="OrthoDB" id="3219336at2759"/>
<reference evidence="2" key="1">
    <citation type="submission" date="2017-08" db="EMBL/GenBank/DDBJ databases">
        <authorList>
            <person name="Cuomo C."/>
            <person name="Billmyre B."/>
            <person name="Heitman J."/>
        </authorList>
    </citation>
    <scope>NUCLEOTIDE SEQUENCE</scope>
    <source>
        <strain evidence="2">CBS 12478</strain>
    </source>
</reference>
<feature type="region of interest" description="Disordered" evidence="1">
    <location>
        <begin position="341"/>
        <end position="415"/>
    </location>
</feature>
<dbReference type="PANTHER" id="PTHR46569">
    <property type="entry name" value="E3 UBIQUITIN-PROTEIN LIGASE TRAIP"/>
    <property type="match status" value="1"/>
</dbReference>
<dbReference type="GO" id="GO:0061630">
    <property type="term" value="F:ubiquitin protein ligase activity"/>
    <property type="evidence" value="ECO:0007669"/>
    <property type="project" value="TreeGrafter"/>
</dbReference>
<dbReference type="AlphaFoldDB" id="A0A5M6C533"/>
<dbReference type="Proteomes" id="UP000322225">
    <property type="component" value="Chromosome 10"/>
</dbReference>
<dbReference type="CDD" id="cd16448">
    <property type="entry name" value="RING-H2"/>
    <property type="match status" value="1"/>
</dbReference>
<feature type="compositionally biased region" description="Basic and acidic residues" evidence="1">
    <location>
        <begin position="567"/>
        <end position="577"/>
    </location>
</feature>
<name>A0A5M6C533_9TREE</name>
<protein>
    <submittedName>
        <fullName evidence="2">Uncharacterized protein</fullName>
    </submittedName>
</protein>
<dbReference type="SMART" id="SM01197">
    <property type="entry name" value="FANCL_C"/>
    <property type="match status" value="1"/>
</dbReference>
<evidence type="ECO:0000313" key="2">
    <source>
        <dbReference type="EMBL" id="WWD21304.1"/>
    </source>
</evidence>
<dbReference type="RefSeq" id="XP_031861523.1">
    <property type="nucleotide sequence ID" value="XM_032004292.1"/>
</dbReference>
<dbReference type="InterPro" id="IPR001841">
    <property type="entry name" value="Znf_RING"/>
</dbReference>
<dbReference type="SUPFAM" id="SSF57850">
    <property type="entry name" value="RING/U-box"/>
    <property type="match status" value="1"/>
</dbReference>
<proteinExistence type="predicted"/>
<dbReference type="Gene3D" id="3.30.40.10">
    <property type="entry name" value="Zinc/RING finger domain, C3HC4 (zinc finger)"/>
    <property type="match status" value="1"/>
</dbReference>
<dbReference type="SMART" id="SM00184">
    <property type="entry name" value="RING"/>
    <property type="match status" value="1"/>
</dbReference>
<dbReference type="KEGG" id="ksn:43588425"/>
<feature type="region of interest" description="Disordered" evidence="1">
    <location>
        <begin position="292"/>
        <end position="326"/>
    </location>
</feature>
<feature type="region of interest" description="Disordered" evidence="1">
    <location>
        <begin position="267"/>
        <end position="286"/>
    </location>
</feature>
<dbReference type="GO" id="GO:0016567">
    <property type="term" value="P:protein ubiquitination"/>
    <property type="evidence" value="ECO:0007669"/>
    <property type="project" value="TreeGrafter"/>
</dbReference>
<keyword evidence="3" id="KW-1185">Reference proteome</keyword>
<dbReference type="PANTHER" id="PTHR46569:SF1">
    <property type="entry name" value="E3 UBIQUITIN-PROTEIN LIGASE RFWD3-RELATED"/>
    <property type="match status" value="1"/>
</dbReference>
<feature type="region of interest" description="Disordered" evidence="1">
    <location>
        <begin position="497"/>
        <end position="577"/>
    </location>
</feature>
<dbReference type="GO" id="GO:0005634">
    <property type="term" value="C:nucleus"/>
    <property type="evidence" value="ECO:0007669"/>
    <property type="project" value="TreeGrafter"/>
</dbReference>
<organism evidence="2 3">
    <name type="scientific">Kwoniella shandongensis</name>
    <dbReference type="NCBI Taxonomy" id="1734106"/>
    <lineage>
        <taxon>Eukaryota</taxon>
        <taxon>Fungi</taxon>
        <taxon>Dikarya</taxon>
        <taxon>Basidiomycota</taxon>
        <taxon>Agaricomycotina</taxon>
        <taxon>Tremellomycetes</taxon>
        <taxon>Tremellales</taxon>
        <taxon>Cryptococcaceae</taxon>
        <taxon>Kwoniella</taxon>
    </lineage>
</organism>
<dbReference type="InterPro" id="IPR013083">
    <property type="entry name" value="Znf_RING/FYVE/PHD"/>
</dbReference>
<evidence type="ECO:0000313" key="3">
    <source>
        <dbReference type="Proteomes" id="UP000322225"/>
    </source>
</evidence>
<dbReference type="InterPro" id="IPR052639">
    <property type="entry name" value="TRAIP_ubiq-protein_ligase"/>
</dbReference>